<dbReference type="InterPro" id="IPR029035">
    <property type="entry name" value="DHS-like_NAD/FAD-binding_dom"/>
</dbReference>
<dbReference type="Proteomes" id="UP000604001">
    <property type="component" value="Unassembled WGS sequence"/>
</dbReference>
<sequence>MSHPTGHLFLVRGRIETVVHDAAVVPTDDRGEVAEHWRPVVDGGPSVWFVSVGNGDGLPPEELVRRVLDVVGEVAAADLPPAGGRVKPVLAVPVLGLEGGGHDRDRGEVVQALLAGLLDAVTRVDLDIAVVVPDPSVHAAAQHVRAALAPPALEPGLAEEADRLGALARRGELALFLGAGVSVPAGLPSWSRMLALLAERTGRRGRLDVERLSLLDRAQLLEQQVPDLGRQVAELCGGVGRGSLAHGLLAGLGCREAVTTNYDRLLETAVRAAGGEVAVLPWESPVGAPGWVLKLHGDVDHPGSIVLTRRDVVRFAAEVGPTGAMLQNLLLTRHLLVVGSSMTDDNVVRLAQEVQVHREQHGVTGEFGTVLDVDDDAARGELWSCQLRWLTLPGDRLEERTRSLEVFLDAVAARASDDARWLLDPRFAGLLDAEERELAEQVRRVRTGVEGHGPEWRPLLDALDRLGADAS</sequence>
<name>A0ABR6U8X7_9ACTN</name>
<dbReference type="EMBL" id="JACMYC010000005">
    <property type="protein sequence ID" value="MBC2960823.1"/>
    <property type="molecule type" value="Genomic_DNA"/>
</dbReference>
<protein>
    <submittedName>
        <fullName evidence="1">SIR2 family protein</fullName>
    </submittedName>
</protein>
<accession>A0ABR6U8X7</accession>
<comment type="caution">
    <text evidence="1">The sequence shown here is derived from an EMBL/GenBank/DDBJ whole genome shotgun (WGS) entry which is preliminary data.</text>
</comment>
<dbReference type="RefSeq" id="WP_186346071.1">
    <property type="nucleotide sequence ID" value="NZ_BMMR01000005.1"/>
</dbReference>
<gene>
    <name evidence="1" type="ORF">H7344_11015</name>
</gene>
<dbReference type="SUPFAM" id="SSF52467">
    <property type="entry name" value="DHS-like NAD/FAD-binding domain"/>
    <property type="match status" value="1"/>
</dbReference>
<evidence type="ECO:0000313" key="1">
    <source>
        <dbReference type="EMBL" id="MBC2960823.1"/>
    </source>
</evidence>
<proteinExistence type="predicted"/>
<reference evidence="1 2" key="1">
    <citation type="submission" date="2020-08" db="EMBL/GenBank/DDBJ databases">
        <title>novel species in genus Nocardioides.</title>
        <authorList>
            <person name="Zhang G."/>
        </authorList>
    </citation>
    <scope>NUCLEOTIDE SEQUENCE [LARGE SCALE GENOMIC DNA]</scope>
    <source>
        <strain evidence="1 2">SC8A-24</strain>
    </source>
</reference>
<organism evidence="1 2">
    <name type="scientific">Nocardioides deserti</name>
    <dbReference type="NCBI Taxonomy" id="1588644"/>
    <lineage>
        <taxon>Bacteria</taxon>
        <taxon>Bacillati</taxon>
        <taxon>Actinomycetota</taxon>
        <taxon>Actinomycetes</taxon>
        <taxon>Propionibacteriales</taxon>
        <taxon>Nocardioidaceae</taxon>
        <taxon>Nocardioides</taxon>
    </lineage>
</organism>
<dbReference type="Pfam" id="PF13289">
    <property type="entry name" value="SIR2_2"/>
    <property type="match status" value="1"/>
</dbReference>
<keyword evidence="2" id="KW-1185">Reference proteome</keyword>
<evidence type="ECO:0000313" key="2">
    <source>
        <dbReference type="Proteomes" id="UP000604001"/>
    </source>
</evidence>